<accession>A0ABS7JG55</accession>
<keyword evidence="5" id="KW-0812">Transmembrane</keyword>
<name>A0ABS7JG55_9SPHN</name>
<evidence type="ECO:0000256" key="3">
    <source>
        <dbReference type="ARBA" id="ARBA00023136"/>
    </source>
</evidence>
<dbReference type="Gene3D" id="2.60.40.420">
    <property type="entry name" value="Cupredoxins - blue copper proteins"/>
    <property type="match status" value="1"/>
</dbReference>
<reference evidence="7 8" key="1">
    <citation type="submission" date="2021-08" db="EMBL/GenBank/DDBJ databases">
        <title>Comparative Genomics Analysis of the Genus Qipengyuania Reveals Extensive Genetic Diversity and Metabolic Versatility, Including the Description of Fifteen Novel Species.</title>
        <authorList>
            <person name="Liu Y."/>
        </authorList>
    </citation>
    <scope>NUCLEOTIDE SEQUENCE [LARGE SCALE GENOMIC DNA]</scope>
    <source>
        <strain evidence="7 8">GH25</strain>
    </source>
</reference>
<comment type="subcellular location">
    <subcellularLocation>
        <location evidence="1">Membrane</location>
    </subcellularLocation>
</comment>
<dbReference type="EMBL" id="JAIGNQ010000001">
    <property type="protein sequence ID" value="MBX7487749.1"/>
    <property type="molecule type" value="Genomic_DNA"/>
</dbReference>
<evidence type="ECO:0000313" key="8">
    <source>
        <dbReference type="Proteomes" id="UP000776651"/>
    </source>
</evidence>
<dbReference type="InterPro" id="IPR002429">
    <property type="entry name" value="CcO_II-like_C"/>
</dbReference>
<evidence type="ECO:0000256" key="2">
    <source>
        <dbReference type="ARBA" id="ARBA00007866"/>
    </source>
</evidence>
<dbReference type="PANTHER" id="PTHR22888">
    <property type="entry name" value="CYTOCHROME C OXIDASE, SUBUNIT II"/>
    <property type="match status" value="1"/>
</dbReference>
<dbReference type="InterPro" id="IPR045187">
    <property type="entry name" value="CcO_II"/>
</dbReference>
<sequence>MFALAPLAACNGSLSTIDPAGPSALRVADLWWWMLGGSLLLSALVFTLLFMALFRRGIADRQKPDRKGVWIGWLGLAMPIGVLSVLLVYALWVGERSLPTGTAALRVEATAYNYGWTFCYEDGSCSEGVMRIPAARPVDIDITATDVIHSLWIPRLAGKMDAIPGQVNRLRIEAEAPGRYEAVCAEYCGIGHADHRFVVQAYDIGDRPDGLEAAR</sequence>
<protein>
    <submittedName>
        <fullName evidence="7">Cytochrome B</fullName>
    </submittedName>
</protein>
<dbReference type="RefSeq" id="WP_221597210.1">
    <property type="nucleotide sequence ID" value="NZ_JAIGNQ010000001.1"/>
</dbReference>
<keyword evidence="3 5" id="KW-0472">Membrane</keyword>
<evidence type="ECO:0000259" key="6">
    <source>
        <dbReference type="PROSITE" id="PS50857"/>
    </source>
</evidence>
<feature type="transmembrane region" description="Helical" evidence="5">
    <location>
        <begin position="70"/>
        <end position="92"/>
    </location>
</feature>
<evidence type="ECO:0000256" key="1">
    <source>
        <dbReference type="ARBA" id="ARBA00004370"/>
    </source>
</evidence>
<comment type="catalytic activity">
    <reaction evidence="4">
        <text>4 Fe(II)-[cytochrome c] + O2 + 8 H(+)(in) = 4 Fe(III)-[cytochrome c] + 2 H2O + 4 H(+)(out)</text>
        <dbReference type="Rhea" id="RHEA:11436"/>
        <dbReference type="Rhea" id="RHEA-COMP:10350"/>
        <dbReference type="Rhea" id="RHEA-COMP:14399"/>
        <dbReference type="ChEBI" id="CHEBI:15377"/>
        <dbReference type="ChEBI" id="CHEBI:15378"/>
        <dbReference type="ChEBI" id="CHEBI:15379"/>
        <dbReference type="ChEBI" id="CHEBI:29033"/>
        <dbReference type="ChEBI" id="CHEBI:29034"/>
        <dbReference type="EC" id="7.1.1.9"/>
    </reaction>
</comment>
<dbReference type="PROSITE" id="PS50857">
    <property type="entry name" value="COX2_CUA"/>
    <property type="match status" value="1"/>
</dbReference>
<dbReference type="Pfam" id="PF00116">
    <property type="entry name" value="COX2"/>
    <property type="match status" value="1"/>
</dbReference>
<comment type="caution">
    <text evidence="7">The sequence shown here is derived from an EMBL/GenBank/DDBJ whole genome shotgun (WGS) entry which is preliminary data.</text>
</comment>
<feature type="transmembrane region" description="Helical" evidence="5">
    <location>
        <begin position="31"/>
        <end position="54"/>
    </location>
</feature>
<evidence type="ECO:0000256" key="5">
    <source>
        <dbReference type="SAM" id="Phobius"/>
    </source>
</evidence>
<gene>
    <name evidence="7" type="ORF">K3177_04405</name>
</gene>
<dbReference type="PANTHER" id="PTHR22888:SF9">
    <property type="entry name" value="CYTOCHROME C OXIDASE SUBUNIT 2"/>
    <property type="match status" value="1"/>
</dbReference>
<organism evidence="7 8">
    <name type="scientific">Qipengyuania pacifica</name>
    <dbReference type="NCBI Taxonomy" id="2860199"/>
    <lineage>
        <taxon>Bacteria</taxon>
        <taxon>Pseudomonadati</taxon>
        <taxon>Pseudomonadota</taxon>
        <taxon>Alphaproteobacteria</taxon>
        <taxon>Sphingomonadales</taxon>
        <taxon>Erythrobacteraceae</taxon>
        <taxon>Qipengyuania</taxon>
    </lineage>
</organism>
<proteinExistence type="inferred from homology"/>
<evidence type="ECO:0000313" key="7">
    <source>
        <dbReference type="EMBL" id="MBX7487749.1"/>
    </source>
</evidence>
<keyword evidence="5" id="KW-1133">Transmembrane helix</keyword>
<dbReference type="Proteomes" id="UP000776651">
    <property type="component" value="Unassembled WGS sequence"/>
</dbReference>
<evidence type="ECO:0000256" key="4">
    <source>
        <dbReference type="ARBA" id="ARBA00047816"/>
    </source>
</evidence>
<feature type="domain" description="Cytochrome oxidase subunit II copper A binding" evidence="6">
    <location>
        <begin position="102"/>
        <end position="213"/>
    </location>
</feature>
<keyword evidence="8" id="KW-1185">Reference proteome</keyword>
<comment type="similarity">
    <text evidence="2">Belongs to the cytochrome c oxidase subunit 2 family.</text>
</comment>
<dbReference type="SUPFAM" id="SSF49503">
    <property type="entry name" value="Cupredoxins"/>
    <property type="match status" value="1"/>
</dbReference>
<dbReference type="InterPro" id="IPR008972">
    <property type="entry name" value="Cupredoxin"/>
</dbReference>